<dbReference type="SUPFAM" id="SSF51445">
    <property type="entry name" value="(Trans)glycosidases"/>
    <property type="match status" value="1"/>
</dbReference>
<dbReference type="InterPro" id="IPR013780">
    <property type="entry name" value="Glyco_hydro_b"/>
</dbReference>
<evidence type="ECO:0000256" key="1">
    <source>
        <dbReference type="SAM" id="SignalP"/>
    </source>
</evidence>
<keyword evidence="3" id="KW-0326">Glycosidase</keyword>
<comment type="caution">
    <text evidence="3">The sequence shown here is derived from an EMBL/GenBank/DDBJ whole genome shotgun (WGS) entry which is preliminary data.</text>
</comment>
<dbReference type="OrthoDB" id="9805159at2"/>
<keyword evidence="3" id="KW-0378">Hydrolase</keyword>
<gene>
    <name evidence="3" type="ORF">BD847_1851</name>
</gene>
<dbReference type="RefSeq" id="WP_115887947.1">
    <property type="nucleotide sequence ID" value="NZ_QRDQ01000008.1"/>
</dbReference>
<name>A0A3D9FWP8_9FLAO</name>
<organism evidence="3 4">
    <name type="scientific">Flavobacterium cutihirudinis</name>
    <dbReference type="NCBI Taxonomy" id="1265740"/>
    <lineage>
        <taxon>Bacteria</taxon>
        <taxon>Pseudomonadati</taxon>
        <taxon>Bacteroidota</taxon>
        <taxon>Flavobacteriia</taxon>
        <taxon>Flavobacteriales</taxon>
        <taxon>Flavobacteriaceae</taxon>
        <taxon>Flavobacterium</taxon>
    </lineage>
</organism>
<dbReference type="GO" id="GO:0004556">
    <property type="term" value="F:alpha-amylase activity"/>
    <property type="evidence" value="ECO:0007669"/>
    <property type="project" value="TreeGrafter"/>
</dbReference>
<keyword evidence="1" id="KW-0732">Signal</keyword>
<dbReference type="SMART" id="SM00642">
    <property type="entry name" value="Aamy"/>
    <property type="match status" value="1"/>
</dbReference>
<sequence length="467" mass="52031">MKSKTNIISILLLALAFVSCSSSDDNPKTDPKPDPGTGTEYQQYGTAFDKVPANEDAVIYQVNLRSFSPEGNLKGVQKRLDSIQKLGANVIYLMPIYPVGVLKAAGKYGSPYCVKDYKAVNPDFGTLDDLRSLVTAAHSKNMAVILDWVANHTSWDNQWITAHSDWYQKDANGNITIPPETNWQDVAQLNYNNTDMKKAMIDAMSYWVYNANIDGFRCDAADFVPQAFWTQAITEIRKIKNQKMIMMAEGTRVNHYDAGFDYTFGFSYFDALKKVFSEAQPASYLQTESSKEYGQLDSSKRIVRYITNHDVNLSDGTPLELFGGKKGSLAAFVIASSMKSVPMIYGGQEIGYAKRIDYFDKIAIDWSTADYAMLKEYKKIIAFRNTSEALRKGKITGYSSNDATVFSMETAADKVLIVVNVKNKAVKYATSTALANTTWVDALTGNQVTIGAEINLSAYQYLILKKQ</sequence>
<dbReference type="PANTHER" id="PTHR10357:SF205">
    <property type="entry name" value="O-GLYCOSYL HYDROLASE FAMILY 13"/>
    <property type="match status" value="1"/>
</dbReference>
<proteinExistence type="predicted"/>
<dbReference type="InterPro" id="IPR006047">
    <property type="entry name" value="GH13_cat_dom"/>
</dbReference>
<dbReference type="InterPro" id="IPR017853">
    <property type="entry name" value="GH"/>
</dbReference>
<dbReference type="Gene3D" id="2.60.40.1180">
    <property type="entry name" value="Golgi alpha-mannosidase II"/>
    <property type="match status" value="1"/>
</dbReference>
<dbReference type="GO" id="GO:0009313">
    <property type="term" value="P:oligosaccharide catabolic process"/>
    <property type="evidence" value="ECO:0007669"/>
    <property type="project" value="TreeGrafter"/>
</dbReference>
<evidence type="ECO:0000313" key="4">
    <source>
        <dbReference type="Proteomes" id="UP000257004"/>
    </source>
</evidence>
<feature type="signal peptide" evidence="1">
    <location>
        <begin position="1"/>
        <end position="24"/>
    </location>
</feature>
<dbReference type="Gene3D" id="3.20.20.80">
    <property type="entry name" value="Glycosidases"/>
    <property type="match status" value="1"/>
</dbReference>
<reference evidence="3 4" key="1">
    <citation type="submission" date="2018-07" db="EMBL/GenBank/DDBJ databases">
        <title>Genomic Encyclopedia of Archaeal and Bacterial Type Strains, Phase II (KMG-II): from individual species to whole genera.</title>
        <authorList>
            <person name="Goeker M."/>
        </authorList>
    </citation>
    <scope>NUCLEOTIDE SEQUENCE [LARGE SCALE GENOMIC DNA]</scope>
    <source>
        <strain evidence="3 4">DSM 25795</strain>
    </source>
</reference>
<feature type="domain" description="Glycosyl hydrolase family 13 catalytic" evidence="2">
    <location>
        <begin position="61"/>
        <end position="384"/>
    </location>
</feature>
<accession>A0A3D9FWP8</accession>
<dbReference type="PROSITE" id="PS51257">
    <property type="entry name" value="PROKAR_LIPOPROTEIN"/>
    <property type="match status" value="1"/>
</dbReference>
<dbReference type="SUPFAM" id="SSF51011">
    <property type="entry name" value="Glycosyl hydrolase domain"/>
    <property type="match status" value="1"/>
</dbReference>
<dbReference type="PANTHER" id="PTHR10357">
    <property type="entry name" value="ALPHA-AMYLASE FAMILY MEMBER"/>
    <property type="match status" value="1"/>
</dbReference>
<evidence type="ECO:0000313" key="3">
    <source>
        <dbReference type="EMBL" id="RED25108.1"/>
    </source>
</evidence>
<dbReference type="CDD" id="cd11313">
    <property type="entry name" value="AmyAc_arch_bac_AmyA"/>
    <property type="match status" value="1"/>
</dbReference>
<dbReference type="Pfam" id="PF00128">
    <property type="entry name" value="Alpha-amylase"/>
    <property type="match status" value="2"/>
</dbReference>
<dbReference type="EMBL" id="QRDQ01000008">
    <property type="protein sequence ID" value="RED25108.1"/>
    <property type="molecule type" value="Genomic_DNA"/>
</dbReference>
<feature type="chain" id="PRO_5017557235" evidence="1">
    <location>
        <begin position="25"/>
        <end position="467"/>
    </location>
</feature>
<evidence type="ECO:0000259" key="2">
    <source>
        <dbReference type="SMART" id="SM00642"/>
    </source>
</evidence>
<dbReference type="AlphaFoldDB" id="A0A3D9FWP8"/>
<keyword evidence="4" id="KW-1185">Reference proteome</keyword>
<dbReference type="Proteomes" id="UP000257004">
    <property type="component" value="Unassembled WGS sequence"/>
</dbReference>
<protein>
    <submittedName>
        <fullName evidence="3">Glycosidase</fullName>
    </submittedName>
</protein>